<keyword evidence="7 23" id="KW-0812">Transmembrane</keyword>
<evidence type="ECO:0000256" key="19">
    <source>
        <dbReference type="ARBA" id="ARBA00044770"/>
    </source>
</evidence>
<dbReference type="GO" id="GO:0071555">
    <property type="term" value="P:cell wall organization"/>
    <property type="evidence" value="ECO:0007669"/>
    <property type="project" value="UniProtKB-KW"/>
</dbReference>
<evidence type="ECO:0000256" key="16">
    <source>
        <dbReference type="ARBA" id="ARBA00038053"/>
    </source>
</evidence>
<feature type="transmembrane region" description="Helical" evidence="23">
    <location>
        <begin position="289"/>
        <end position="315"/>
    </location>
</feature>
<keyword evidence="6" id="KW-0808">Transferase</keyword>
<evidence type="ECO:0000256" key="12">
    <source>
        <dbReference type="ARBA" id="ARBA00023306"/>
    </source>
</evidence>
<evidence type="ECO:0000256" key="1">
    <source>
        <dbReference type="ARBA" id="ARBA00004651"/>
    </source>
</evidence>
<feature type="transmembrane region" description="Helical" evidence="23">
    <location>
        <begin position="192"/>
        <end position="209"/>
    </location>
</feature>
<keyword evidence="12" id="KW-0131">Cell cycle</keyword>
<evidence type="ECO:0000256" key="15">
    <source>
        <dbReference type="ARBA" id="ARBA00033270"/>
    </source>
</evidence>
<comment type="caution">
    <text evidence="24">The sequence shown here is derived from an EMBL/GenBank/DDBJ whole genome shotgun (WGS) entry which is preliminary data.</text>
</comment>
<dbReference type="RefSeq" id="WP_084142940.1">
    <property type="nucleotide sequence ID" value="NZ_AXNT01000162.1"/>
</dbReference>
<dbReference type="PANTHER" id="PTHR30474:SF2">
    <property type="entry name" value="PEPTIDOGLYCAN GLYCOSYLTRANSFERASE FTSW-RELATED"/>
    <property type="match status" value="1"/>
</dbReference>
<feature type="transmembrane region" description="Helical" evidence="23">
    <location>
        <begin position="36"/>
        <end position="58"/>
    </location>
</feature>
<feature type="transmembrane region" description="Helical" evidence="23">
    <location>
        <begin position="214"/>
        <end position="232"/>
    </location>
</feature>
<dbReference type="GO" id="GO:0015648">
    <property type="term" value="F:lipid-linked peptidoglycan transporter activity"/>
    <property type="evidence" value="ECO:0007669"/>
    <property type="project" value="TreeGrafter"/>
</dbReference>
<evidence type="ECO:0000256" key="20">
    <source>
        <dbReference type="ARBA" id="ARBA00049902"/>
    </source>
</evidence>
<reference evidence="24 25" key="1">
    <citation type="submission" date="2013-10" db="EMBL/GenBank/DDBJ databases">
        <authorList>
            <person name="Wang G."/>
            <person name="Zhuang W."/>
        </authorList>
    </citation>
    <scope>NUCLEOTIDE SEQUENCE [LARGE SCALE GENOMIC DNA]</scope>
    <source>
        <strain evidence="24 25">DSM 20118</strain>
    </source>
</reference>
<sequence>MAQTTPARPGAVEPPATGRSRAGSLLGQWDSAVTSYYVLTGATALLIVLGLVMVLSSSSVESLAANESPYAVFATQAQFALIGVPIMFVASRLPVRFYTAVAWPALAGAAALQLLTLTPLGFAVGGNRGWIRIGGFTMQPAEVVKLALALWLGAVLARKRPLLGEWRHALVPAVPVAGGMVGLVMLGRDLGTALVIIVLIAGALFVAGIPLRVFGFAGVIAGAGVAALTIPSENRRKRIFSWLGECDITNECYQTEHGARALATGGWGGVGLGGSAEKWSYLPEAHNDFIFAIIGEELGLIGTLLVLGLFALLALAMFRIVRRHPDPFVKITTGAVACWVIGQALLNIGVVIGLAPVIGVPLPLVSAGGSALIMTMTALGMVISFARAEPGAAEALAARPHVVRRSLAVLGRIRA</sequence>
<evidence type="ECO:0000256" key="5">
    <source>
        <dbReference type="ARBA" id="ARBA00022676"/>
    </source>
</evidence>
<keyword evidence="4 24" id="KW-0132">Cell division</keyword>
<evidence type="ECO:0000313" key="25">
    <source>
        <dbReference type="Proteomes" id="UP000029833"/>
    </source>
</evidence>
<dbReference type="AlphaFoldDB" id="A0A0A0B3M7"/>
<evidence type="ECO:0000313" key="24">
    <source>
        <dbReference type="EMBL" id="KGM00797.1"/>
    </source>
</evidence>
<comment type="similarity">
    <text evidence="16">Belongs to the SEDS family. FtsW subfamily.</text>
</comment>
<keyword evidence="3" id="KW-1003">Cell membrane</keyword>
<feature type="transmembrane region" description="Helical" evidence="23">
    <location>
        <begin position="364"/>
        <end position="386"/>
    </location>
</feature>
<evidence type="ECO:0000256" key="9">
    <source>
        <dbReference type="ARBA" id="ARBA00022984"/>
    </source>
</evidence>
<dbReference type="STRING" id="1408250.Q760_05970"/>
<evidence type="ECO:0000256" key="2">
    <source>
        <dbReference type="ARBA" id="ARBA00004752"/>
    </source>
</evidence>
<evidence type="ECO:0000256" key="14">
    <source>
        <dbReference type="ARBA" id="ARBA00032370"/>
    </source>
</evidence>
<dbReference type="GO" id="GO:0008955">
    <property type="term" value="F:peptidoglycan glycosyltransferase activity"/>
    <property type="evidence" value="ECO:0007669"/>
    <property type="project" value="UniProtKB-EC"/>
</dbReference>
<accession>A0A0A0B3M7</accession>
<dbReference type="GO" id="GO:0051301">
    <property type="term" value="P:cell division"/>
    <property type="evidence" value="ECO:0007669"/>
    <property type="project" value="UniProtKB-KW"/>
</dbReference>
<dbReference type="GO" id="GO:0032153">
    <property type="term" value="C:cell division site"/>
    <property type="evidence" value="ECO:0007669"/>
    <property type="project" value="TreeGrafter"/>
</dbReference>
<dbReference type="InterPro" id="IPR013437">
    <property type="entry name" value="FtsW"/>
</dbReference>
<dbReference type="OrthoDB" id="9768187at2"/>
<evidence type="ECO:0000256" key="10">
    <source>
        <dbReference type="ARBA" id="ARBA00022989"/>
    </source>
</evidence>
<keyword evidence="13" id="KW-0961">Cell wall biogenesis/degradation</keyword>
<evidence type="ECO:0000256" key="18">
    <source>
        <dbReference type="ARBA" id="ARBA00041418"/>
    </source>
</evidence>
<dbReference type="PROSITE" id="PS00428">
    <property type="entry name" value="FTSW_RODA_SPOVE"/>
    <property type="match status" value="1"/>
</dbReference>
<dbReference type="GO" id="GO:0005886">
    <property type="term" value="C:plasma membrane"/>
    <property type="evidence" value="ECO:0007669"/>
    <property type="project" value="UniProtKB-SubCell"/>
</dbReference>
<comment type="pathway">
    <text evidence="2">Cell wall biogenesis; peptidoglycan biosynthesis.</text>
</comment>
<evidence type="ECO:0000256" key="4">
    <source>
        <dbReference type="ARBA" id="ARBA00022618"/>
    </source>
</evidence>
<proteinExistence type="inferred from homology"/>
<dbReference type="Pfam" id="PF01098">
    <property type="entry name" value="FTSW_RODA_SPOVE"/>
    <property type="match status" value="1"/>
</dbReference>
<protein>
    <recommendedName>
        <fullName evidence="17">Probable peptidoglycan glycosyltransferase FtsW</fullName>
        <ecNumber evidence="19">2.4.99.28</ecNumber>
    </recommendedName>
    <alternativeName>
        <fullName evidence="18">Cell division protein FtsW</fullName>
    </alternativeName>
    <alternativeName>
        <fullName evidence="15">Cell wall polymerase</fullName>
    </alternativeName>
    <alternativeName>
        <fullName evidence="14">Peptidoglycan polymerase</fullName>
    </alternativeName>
</protein>
<keyword evidence="9" id="KW-0573">Peptidoglycan synthesis</keyword>
<keyword evidence="10 23" id="KW-1133">Transmembrane helix</keyword>
<keyword evidence="5" id="KW-0328">Glycosyltransferase</keyword>
<evidence type="ECO:0000256" key="23">
    <source>
        <dbReference type="SAM" id="Phobius"/>
    </source>
</evidence>
<gene>
    <name evidence="24" type="ORF">Q760_05970</name>
</gene>
<evidence type="ECO:0000256" key="22">
    <source>
        <dbReference type="SAM" id="MobiDB-lite"/>
    </source>
</evidence>
<comment type="catalytic activity">
    <reaction evidence="20">
        <text>[GlcNAc-(1-&gt;4)-Mur2Ac(oyl-L-Ala-gamma-D-Glu-L-Lys-D-Ala-D-Ala)](n)-di-trans,octa-cis-undecaprenyl diphosphate + beta-D-GlcNAc-(1-&gt;4)-Mur2Ac(oyl-L-Ala-gamma-D-Glu-L-Lys-D-Ala-D-Ala)-di-trans,octa-cis-undecaprenyl diphosphate = [GlcNAc-(1-&gt;4)-Mur2Ac(oyl-L-Ala-gamma-D-Glu-L-Lys-D-Ala-D-Ala)](n+1)-di-trans,octa-cis-undecaprenyl diphosphate + di-trans,octa-cis-undecaprenyl diphosphate + H(+)</text>
        <dbReference type="Rhea" id="RHEA:23708"/>
        <dbReference type="Rhea" id="RHEA-COMP:9602"/>
        <dbReference type="Rhea" id="RHEA-COMP:9603"/>
        <dbReference type="ChEBI" id="CHEBI:15378"/>
        <dbReference type="ChEBI" id="CHEBI:58405"/>
        <dbReference type="ChEBI" id="CHEBI:60033"/>
        <dbReference type="ChEBI" id="CHEBI:78435"/>
        <dbReference type="EC" id="2.4.99.28"/>
    </reaction>
</comment>
<dbReference type="EC" id="2.4.99.28" evidence="19"/>
<organism evidence="24 25">
    <name type="scientific">Cellulomonas cellasea DSM 20118</name>
    <dbReference type="NCBI Taxonomy" id="1408250"/>
    <lineage>
        <taxon>Bacteria</taxon>
        <taxon>Bacillati</taxon>
        <taxon>Actinomycetota</taxon>
        <taxon>Actinomycetes</taxon>
        <taxon>Micrococcales</taxon>
        <taxon>Cellulomonadaceae</taxon>
        <taxon>Cellulomonas</taxon>
    </lineage>
</organism>
<comment type="function">
    <text evidence="21">Peptidoglycan polymerase that is essential for cell division.</text>
</comment>
<dbReference type="NCBIfam" id="TIGR02614">
    <property type="entry name" value="ftsW"/>
    <property type="match status" value="1"/>
</dbReference>
<dbReference type="EMBL" id="AXNT01000162">
    <property type="protein sequence ID" value="KGM00797.1"/>
    <property type="molecule type" value="Genomic_DNA"/>
</dbReference>
<evidence type="ECO:0000256" key="6">
    <source>
        <dbReference type="ARBA" id="ARBA00022679"/>
    </source>
</evidence>
<dbReference type="GO" id="GO:0008360">
    <property type="term" value="P:regulation of cell shape"/>
    <property type="evidence" value="ECO:0007669"/>
    <property type="project" value="UniProtKB-KW"/>
</dbReference>
<feature type="transmembrane region" description="Helical" evidence="23">
    <location>
        <begin position="97"/>
        <end position="116"/>
    </location>
</feature>
<dbReference type="InterPro" id="IPR001182">
    <property type="entry name" value="FtsW/RodA"/>
</dbReference>
<dbReference type="InterPro" id="IPR018365">
    <property type="entry name" value="Cell_cycle_FtsW-rel_CS"/>
</dbReference>
<comment type="subcellular location">
    <subcellularLocation>
        <location evidence="1">Cell membrane</location>
        <topology evidence="1">Multi-pass membrane protein</topology>
    </subcellularLocation>
</comment>
<evidence type="ECO:0000256" key="7">
    <source>
        <dbReference type="ARBA" id="ARBA00022692"/>
    </source>
</evidence>
<dbReference type="GO" id="GO:0009252">
    <property type="term" value="P:peptidoglycan biosynthetic process"/>
    <property type="evidence" value="ECO:0007669"/>
    <property type="project" value="UniProtKB-KW"/>
</dbReference>
<evidence type="ECO:0000256" key="8">
    <source>
        <dbReference type="ARBA" id="ARBA00022960"/>
    </source>
</evidence>
<keyword evidence="11 23" id="KW-0472">Membrane</keyword>
<name>A0A0A0B3M7_9CELL</name>
<evidence type="ECO:0000256" key="17">
    <source>
        <dbReference type="ARBA" id="ARBA00041185"/>
    </source>
</evidence>
<evidence type="ECO:0000256" key="11">
    <source>
        <dbReference type="ARBA" id="ARBA00023136"/>
    </source>
</evidence>
<evidence type="ECO:0000256" key="21">
    <source>
        <dbReference type="ARBA" id="ARBA00049966"/>
    </source>
</evidence>
<feature type="transmembrane region" description="Helical" evidence="23">
    <location>
        <begin position="70"/>
        <end position="90"/>
    </location>
</feature>
<dbReference type="PANTHER" id="PTHR30474">
    <property type="entry name" value="CELL CYCLE PROTEIN"/>
    <property type="match status" value="1"/>
</dbReference>
<evidence type="ECO:0000256" key="13">
    <source>
        <dbReference type="ARBA" id="ARBA00023316"/>
    </source>
</evidence>
<feature type="transmembrane region" description="Helical" evidence="23">
    <location>
        <begin position="336"/>
        <end position="358"/>
    </location>
</feature>
<keyword evidence="8" id="KW-0133">Cell shape</keyword>
<keyword evidence="25" id="KW-1185">Reference proteome</keyword>
<evidence type="ECO:0000256" key="3">
    <source>
        <dbReference type="ARBA" id="ARBA00022475"/>
    </source>
</evidence>
<feature type="region of interest" description="Disordered" evidence="22">
    <location>
        <begin position="1"/>
        <end position="22"/>
    </location>
</feature>
<dbReference type="Proteomes" id="UP000029833">
    <property type="component" value="Unassembled WGS sequence"/>
</dbReference>